<keyword evidence="1" id="KW-1133">Transmembrane helix</keyword>
<protein>
    <submittedName>
        <fullName evidence="2">Uncharacterized protein</fullName>
    </submittedName>
</protein>
<evidence type="ECO:0000313" key="2">
    <source>
        <dbReference type="EMBL" id="CAE0363487.1"/>
    </source>
</evidence>
<name>A0A7S3NF69_9STRA</name>
<evidence type="ECO:0000256" key="1">
    <source>
        <dbReference type="SAM" id="Phobius"/>
    </source>
</evidence>
<gene>
    <name evidence="2" type="ORF">ALAG00032_LOCUS4228</name>
</gene>
<sequence>MLTWPTAYFFWLCWIVSKLGQTFGPQIFIVRIVQLIMLVGYPFLFVYIWGPFFTAMVTLIPKFVLWFTCDLIFLPNRAITDAENFVRCVPNYLEAFFQRYFGEIRRDLGLLKQIYCDVGVHIHSMYTSLLIFLHKGCSNRDASSWSSSSYDTESSTLLNAASIKTYYASWGFPLVSARISPDADDYV</sequence>
<feature type="transmembrane region" description="Helical" evidence="1">
    <location>
        <begin position="55"/>
        <end position="74"/>
    </location>
</feature>
<organism evidence="2">
    <name type="scientific">Aureoumbra lagunensis</name>
    <dbReference type="NCBI Taxonomy" id="44058"/>
    <lineage>
        <taxon>Eukaryota</taxon>
        <taxon>Sar</taxon>
        <taxon>Stramenopiles</taxon>
        <taxon>Ochrophyta</taxon>
        <taxon>Pelagophyceae</taxon>
        <taxon>Pelagomonadales</taxon>
        <taxon>Aureoumbra</taxon>
    </lineage>
</organism>
<keyword evidence="1" id="KW-0472">Membrane</keyword>
<proteinExistence type="predicted"/>
<reference evidence="2" key="1">
    <citation type="submission" date="2021-01" db="EMBL/GenBank/DDBJ databases">
        <authorList>
            <person name="Corre E."/>
            <person name="Pelletier E."/>
            <person name="Niang G."/>
            <person name="Scheremetjew M."/>
            <person name="Finn R."/>
            <person name="Kale V."/>
            <person name="Holt S."/>
            <person name="Cochrane G."/>
            <person name="Meng A."/>
            <person name="Brown T."/>
            <person name="Cohen L."/>
        </authorList>
    </citation>
    <scope>NUCLEOTIDE SEQUENCE</scope>
    <source>
        <strain evidence="2">CCMP1510</strain>
    </source>
</reference>
<accession>A0A7S3NF69</accession>
<keyword evidence="1" id="KW-0812">Transmembrane</keyword>
<dbReference type="AlphaFoldDB" id="A0A7S3NF69"/>
<dbReference type="EMBL" id="HBIJ01006019">
    <property type="protein sequence ID" value="CAE0363487.1"/>
    <property type="molecule type" value="Transcribed_RNA"/>
</dbReference>